<dbReference type="GO" id="GO:0000981">
    <property type="term" value="F:DNA-binding transcription factor activity, RNA polymerase II-specific"/>
    <property type="evidence" value="ECO:0007669"/>
    <property type="project" value="InterPro"/>
</dbReference>
<evidence type="ECO:0000256" key="3">
    <source>
        <dbReference type="ARBA" id="ARBA00022617"/>
    </source>
</evidence>
<dbReference type="InterPro" id="IPR036396">
    <property type="entry name" value="Cyt_P450_sf"/>
</dbReference>
<dbReference type="EMBL" id="CP042186">
    <property type="protein sequence ID" value="QDS68969.1"/>
    <property type="molecule type" value="Genomic_DNA"/>
</dbReference>
<dbReference type="Gene3D" id="1.10.630.10">
    <property type="entry name" value="Cytochrome P450"/>
    <property type="match status" value="2"/>
</dbReference>
<dbReference type="GO" id="GO:0016705">
    <property type="term" value="F:oxidoreductase activity, acting on paired donors, with incorporation or reduction of molecular oxygen"/>
    <property type="evidence" value="ECO:0007669"/>
    <property type="project" value="InterPro"/>
</dbReference>
<dbReference type="InterPro" id="IPR050121">
    <property type="entry name" value="Cytochrome_P450_monoxygenase"/>
</dbReference>
<dbReference type="PANTHER" id="PTHR24305:SF210">
    <property type="entry name" value="CYTOCHROME P450 MONOOXYGENASE ASQL-RELATED"/>
    <property type="match status" value="1"/>
</dbReference>
<evidence type="ECO:0000256" key="6">
    <source>
        <dbReference type="SAM" id="Phobius"/>
    </source>
</evidence>
<dbReference type="PANTHER" id="PTHR24305">
    <property type="entry name" value="CYTOCHROME P450"/>
    <property type="match status" value="1"/>
</dbReference>
<evidence type="ECO:0008006" key="9">
    <source>
        <dbReference type="Google" id="ProtNLM"/>
    </source>
</evidence>
<evidence type="ECO:0000256" key="2">
    <source>
        <dbReference type="ARBA" id="ARBA00010617"/>
    </source>
</evidence>
<dbReference type="Pfam" id="PF11951">
    <property type="entry name" value="Fungal_trans_2"/>
    <property type="match status" value="1"/>
</dbReference>
<dbReference type="Proteomes" id="UP000316270">
    <property type="component" value="Chromosome 2"/>
</dbReference>
<evidence type="ECO:0000256" key="4">
    <source>
        <dbReference type="ARBA" id="ARBA00022723"/>
    </source>
</evidence>
<dbReference type="STRING" id="50376.A0A517L030"/>
<dbReference type="AlphaFoldDB" id="A0A517L030"/>
<keyword evidence="4" id="KW-0479">Metal-binding</keyword>
<dbReference type="Gene3D" id="4.10.240.10">
    <property type="entry name" value="Zn(2)-C6 fungal-type DNA-binding domain"/>
    <property type="match status" value="1"/>
</dbReference>
<dbReference type="GO" id="GO:0005506">
    <property type="term" value="F:iron ion binding"/>
    <property type="evidence" value="ECO:0007669"/>
    <property type="project" value="InterPro"/>
</dbReference>
<dbReference type="OrthoDB" id="1470350at2759"/>
<evidence type="ECO:0000256" key="5">
    <source>
        <dbReference type="ARBA" id="ARBA00023004"/>
    </source>
</evidence>
<dbReference type="InterPro" id="IPR001128">
    <property type="entry name" value="Cyt_P450"/>
</dbReference>
<keyword evidence="3" id="KW-0349">Heme</keyword>
<organism evidence="7 8">
    <name type="scientific">Venturia effusa</name>
    <dbReference type="NCBI Taxonomy" id="50376"/>
    <lineage>
        <taxon>Eukaryota</taxon>
        <taxon>Fungi</taxon>
        <taxon>Dikarya</taxon>
        <taxon>Ascomycota</taxon>
        <taxon>Pezizomycotina</taxon>
        <taxon>Dothideomycetes</taxon>
        <taxon>Pleosporomycetidae</taxon>
        <taxon>Venturiales</taxon>
        <taxon>Venturiaceae</taxon>
        <taxon>Venturia</taxon>
    </lineage>
</organism>
<dbReference type="GO" id="GO:0020037">
    <property type="term" value="F:heme binding"/>
    <property type="evidence" value="ECO:0007669"/>
    <property type="project" value="InterPro"/>
</dbReference>
<dbReference type="SUPFAM" id="SSF48264">
    <property type="entry name" value="Cytochrome P450"/>
    <property type="match status" value="2"/>
</dbReference>
<sequence length="919" mass="103750">MKSVITRLATFLQAGAKDLSTIAPAVIFGALSLWTAYVLSHCIYNIYFHPLAKFPGPRLSAATDIIAAFQDVLGKRSKYNVELHARYGGVVRTRPNELSFIGEDAWKDICMHRQGHKQMAKAGQPPGGTPSILHAGDEDHARQRRLLSHAFSERALRDQEDIIQGYVDLLVSNLREDAEGGKVVDMTFTTDLITFDIVSDLSFGEPFGGLRTRTRHPWVTAFFEKAMLRTILIQMFSLKIPILSFLVQRIIVPMAKKRIGPISYTKDKILKRMEQGTTRPDFMSYVLRHNDEKGMSAAEIQETFNLLLIAGSETTATFLAGFPKISTIADDDISLAMAEMKLVLAKILFNFEFELVDEKEDWLEQDTYTFWSKKPLLVKIRDVKGRRKRRKKCDETPEKCQNCMRNDLECLWPSKESQKDRRHLKRKIHALDSTTVDSNKNHVQALALVTSSSPKSTAKHVEFNAIARTDTPLSEVKHKWPSWILPRVEEVSVSPDFTGDHTIAGLGQVLTAPIRTEESCSLDLLSFFLKDFLPSRIHPASHTQFSDFSYVHEMAMSHPPLLYACQACALSAIGTSFKVPECKSGAVQRYSRSINLLRKRIQGGDCEGSEDWLLATVVILTLYENRQPGYNPAASAAHIAAAGQLFRQRARTKMSAVTTGPGCGLPGSQTWSTLVFERVFIEAFLYQCMVMSVQETSLTPLQDVLLRPIFDNYFEMCPVPTSPEAENWPVFGMHYQIIRLFSDLFAAVDPSSTVSNIDSPRDLHQVMAQLEYWKLDTLVNNHESHIMLYISAAKLLGYRHLSRTWHSYGDHSAVQSGQLDQLVQEELSQCLSILSQIQVTKSTFTRYFYWPLAIIDRVVRDTRASNLVEQKLQDVPLIDPAGKKAYEWVAKGFEKRFKITNGIFQKKDTASTQSLGICK</sequence>
<proteinExistence type="inferred from homology"/>
<feature type="transmembrane region" description="Helical" evidence="6">
    <location>
        <begin position="26"/>
        <end position="48"/>
    </location>
</feature>
<keyword evidence="6" id="KW-1133">Transmembrane helix</keyword>
<name>A0A517L030_9PEZI</name>
<keyword evidence="6" id="KW-0812">Transmembrane</keyword>
<dbReference type="Pfam" id="PF00067">
    <property type="entry name" value="p450"/>
    <property type="match status" value="1"/>
</dbReference>
<accession>A0A517L030</accession>
<keyword evidence="5" id="KW-0408">Iron</keyword>
<dbReference type="InterPro" id="IPR021858">
    <property type="entry name" value="Fun_TF"/>
</dbReference>
<protein>
    <recommendedName>
        <fullName evidence="9">Zn(2)-C6 fungal-type domain-containing protein</fullName>
    </recommendedName>
</protein>
<keyword evidence="8" id="KW-1185">Reference proteome</keyword>
<evidence type="ECO:0000313" key="7">
    <source>
        <dbReference type="EMBL" id="QDS68969.1"/>
    </source>
</evidence>
<reference evidence="7 8" key="1">
    <citation type="submission" date="2019-07" db="EMBL/GenBank/DDBJ databases">
        <title>Finished genome of Venturia effusa.</title>
        <authorList>
            <person name="Young C.A."/>
            <person name="Cox M.P."/>
            <person name="Ganley A.R.D."/>
            <person name="David W.J."/>
        </authorList>
    </citation>
    <scope>NUCLEOTIDE SEQUENCE [LARGE SCALE GENOMIC DNA]</scope>
    <source>
        <strain evidence="8">albino</strain>
    </source>
</reference>
<gene>
    <name evidence="7" type="ORF">FKW77_008901</name>
</gene>
<evidence type="ECO:0000313" key="8">
    <source>
        <dbReference type="Proteomes" id="UP000316270"/>
    </source>
</evidence>
<dbReference type="GO" id="GO:0008270">
    <property type="term" value="F:zinc ion binding"/>
    <property type="evidence" value="ECO:0007669"/>
    <property type="project" value="InterPro"/>
</dbReference>
<evidence type="ECO:0000256" key="1">
    <source>
        <dbReference type="ARBA" id="ARBA00001971"/>
    </source>
</evidence>
<comment type="similarity">
    <text evidence="2">Belongs to the cytochrome P450 family.</text>
</comment>
<dbReference type="GO" id="GO:0004497">
    <property type="term" value="F:monooxygenase activity"/>
    <property type="evidence" value="ECO:0007669"/>
    <property type="project" value="InterPro"/>
</dbReference>
<comment type="cofactor">
    <cofactor evidence="1">
        <name>heme</name>
        <dbReference type="ChEBI" id="CHEBI:30413"/>
    </cofactor>
</comment>
<keyword evidence="6" id="KW-0472">Membrane</keyword>
<dbReference type="InterPro" id="IPR036864">
    <property type="entry name" value="Zn2-C6_fun-type_DNA-bd_sf"/>
</dbReference>